<evidence type="ECO:0000256" key="1">
    <source>
        <dbReference type="SAM" id="MobiDB-lite"/>
    </source>
</evidence>
<dbReference type="GO" id="GO:0005524">
    <property type="term" value="F:ATP binding"/>
    <property type="evidence" value="ECO:0007669"/>
    <property type="project" value="InterPro"/>
</dbReference>
<dbReference type="InterPro" id="IPR006083">
    <property type="entry name" value="PRK/URK"/>
</dbReference>
<evidence type="ECO:0000313" key="4">
    <source>
        <dbReference type="Proteomes" id="UP000295765"/>
    </source>
</evidence>
<keyword evidence="4" id="KW-1185">Reference proteome</keyword>
<sequence length="346" mass="39164">MMSPPPDVTPGVRLRSPPLRSLLGRGGPPIIIGVAGDSGSGKSTYTNGLRRMLGDDIVGTIAMDGYHKEDRATRIVSGRSPLDPEMNHLALLREHLEALRRGETVGIPRYDHSSGTFLRPQPFRAPPILVLEGLHALYPEFAPLLDYTVFVDPARDIKWRWKIARDTQYRGHEVHPLAEEMRRRESAYRRWIEFQKTDANVVIKIHASKLAYLANHEYWGKPPADAYHMELIFQPMHAPLPNLRLSFNLARMLGEDPLPFALCVVPRSYWGRRANAIHLDGLMPARAVGVLQRQIMRFTGITIDPADLVGVRKHERMPAILFTQLLVTWPILEHVAYLLQSRIDAA</sequence>
<evidence type="ECO:0000259" key="2">
    <source>
        <dbReference type="Pfam" id="PF00485"/>
    </source>
</evidence>
<gene>
    <name evidence="3" type="ORF">EV699_113108</name>
</gene>
<dbReference type="Gene3D" id="3.40.50.300">
    <property type="entry name" value="P-loop containing nucleotide triphosphate hydrolases"/>
    <property type="match status" value="1"/>
</dbReference>
<dbReference type="Proteomes" id="UP000295765">
    <property type="component" value="Unassembled WGS sequence"/>
</dbReference>
<dbReference type="AlphaFoldDB" id="A0A4V2SCT8"/>
<dbReference type="InterPro" id="IPR027417">
    <property type="entry name" value="P-loop_NTPase"/>
</dbReference>
<dbReference type="PRINTS" id="PR00988">
    <property type="entry name" value="URIDINKINASE"/>
</dbReference>
<feature type="region of interest" description="Disordered" evidence="1">
    <location>
        <begin position="1"/>
        <end position="20"/>
    </location>
</feature>
<proteinExistence type="predicted"/>
<dbReference type="Pfam" id="PF00485">
    <property type="entry name" value="PRK"/>
    <property type="match status" value="1"/>
</dbReference>
<feature type="compositionally biased region" description="Low complexity" evidence="1">
    <location>
        <begin position="10"/>
        <end position="20"/>
    </location>
</feature>
<name>A0A4V2SCT8_9GAMM</name>
<dbReference type="EMBL" id="SLWY01000013">
    <property type="protein sequence ID" value="TCO80630.1"/>
    <property type="molecule type" value="Genomic_DNA"/>
</dbReference>
<organism evidence="3 4">
    <name type="scientific">Plasticicumulans lactativorans</name>
    <dbReference type="NCBI Taxonomy" id="1133106"/>
    <lineage>
        <taxon>Bacteria</taxon>
        <taxon>Pseudomonadati</taxon>
        <taxon>Pseudomonadota</taxon>
        <taxon>Gammaproteobacteria</taxon>
        <taxon>Candidatus Competibacteraceae</taxon>
        <taxon>Plasticicumulans</taxon>
    </lineage>
</organism>
<dbReference type="RefSeq" id="WP_243662657.1">
    <property type="nucleotide sequence ID" value="NZ_SLWY01000013.1"/>
</dbReference>
<dbReference type="PANTHER" id="PTHR10285">
    <property type="entry name" value="URIDINE KINASE"/>
    <property type="match status" value="1"/>
</dbReference>
<dbReference type="GO" id="GO:0016301">
    <property type="term" value="F:kinase activity"/>
    <property type="evidence" value="ECO:0007669"/>
    <property type="project" value="UniProtKB-KW"/>
</dbReference>
<reference evidence="3 4" key="1">
    <citation type="submission" date="2019-03" db="EMBL/GenBank/DDBJ databases">
        <title>Genomic Encyclopedia of Type Strains, Phase IV (KMG-IV): sequencing the most valuable type-strain genomes for metagenomic binning, comparative biology and taxonomic classification.</title>
        <authorList>
            <person name="Goeker M."/>
        </authorList>
    </citation>
    <scope>NUCLEOTIDE SEQUENCE [LARGE SCALE GENOMIC DNA]</scope>
    <source>
        <strain evidence="3 4">DSM 25287</strain>
    </source>
</reference>
<comment type="caution">
    <text evidence="3">The sequence shown here is derived from an EMBL/GenBank/DDBJ whole genome shotgun (WGS) entry which is preliminary data.</text>
</comment>
<accession>A0A4V2SCT8</accession>
<keyword evidence="3" id="KW-0418">Kinase</keyword>
<evidence type="ECO:0000313" key="3">
    <source>
        <dbReference type="EMBL" id="TCO80630.1"/>
    </source>
</evidence>
<dbReference type="NCBIfam" id="NF005655">
    <property type="entry name" value="PRK07429.1"/>
    <property type="match status" value="1"/>
</dbReference>
<feature type="domain" description="Phosphoribulokinase/uridine kinase" evidence="2">
    <location>
        <begin position="31"/>
        <end position="205"/>
    </location>
</feature>
<protein>
    <submittedName>
        <fullName evidence="3">Phosphoribulokinase</fullName>
    </submittedName>
</protein>
<keyword evidence="3" id="KW-0808">Transferase</keyword>
<dbReference type="SUPFAM" id="SSF52540">
    <property type="entry name" value="P-loop containing nucleoside triphosphate hydrolases"/>
    <property type="match status" value="1"/>
</dbReference>